<sequence length="75" mass="8763">MKIQMKLNVLPEYHAEYCKTQGQRLWASILESKSKEGDLRIIEVMEDAVWKTNAEFLGYAIGIPVNEQKFFQRTV</sequence>
<dbReference type="EMBL" id="OP380605">
    <property type="protein sequence ID" value="UYD60453.1"/>
    <property type="molecule type" value="Genomic_DNA"/>
</dbReference>
<name>A0AA94YHL6_9CAUD</name>
<reference evidence="1" key="1">
    <citation type="submission" date="2022-09" db="EMBL/GenBank/DDBJ databases">
        <title>On Diversity and Genetic Richness: Insights on Aeromonad Phage Diversity through Physicochemical and Molecular Analysis.</title>
        <authorList>
            <person name="Papa D.M."/>
            <person name="Rousseau G."/>
            <person name="Tremblay D."/>
            <person name="Labrie S."/>
            <person name="Gutierrez T.A."/>
            <person name="Ramos J.D."/>
            <person name="Moineau S."/>
        </authorList>
    </citation>
    <scope>NUCLEOTIDE SEQUENCE</scope>
</reference>
<organism evidence="1">
    <name type="scientific">Aeromonas phage vB_AehM_DM2</name>
    <dbReference type="NCBI Taxonomy" id="2973716"/>
    <lineage>
        <taxon>Viruses</taxon>
        <taxon>Duplodnaviria</taxon>
        <taxon>Heunggongvirae</taxon>
        <taxon>Uroviricota</taxon>
        <taxon>Caudoviricetes</taxon>
        <taxon>Pantevenvirales</taxon>
        <taxon>Straboviridae</taxon>
        <taxon>Biquartavirus</taxon>
    </lineage>
</organism>
<protein>
    <submittedName>
        <fullName evidence="1">Uncharacterized protein</fullName>
    </submittedName>
</protein>
<proteinExistence type="predicted"/>
<gene>
    <name evidence="1" type="ORF">NPHMPGLK_00118</name>
</gene>
<accession>A0AA94YHL6</accession>
<evidence type="ECO:0000313" key="1">
    <source>
        <dbReference type="EMBL" id="UYD60453.1"/>
    </source>
</evidence>